<comment type="subunit">
    <text evidence="4">Homodimer.</text>
</comment>
<reference evidence="9 10" key="1">
    <citation type="submission" date="2012-06" db="EMBL/GenBank/DDBJ databases">
        <title>The Genome Sequence of Aeromonas hydrophila SSU.</title>
        <authorList>
            <consortium name="The Broad Institute Genome Sequencing Platform"/>
            <person name="Earl A."/>
            <person name="Ward D."/>
            <person name="Feldgarden M."/>
            <person name="Gevers D."/>
            <person name="Chopra A."/>
            <person name="Walker B."/>
            <person name="Young S.K."/>
            <person name="Zeng Q."/>
            <person name="Gargeya S."/>
            <person name="Fitzgerald M."/>
            <person name="Haas B."/>
            <person name="Abouelleil A."/>
            <person name="Alvarado L."/>
            <person name="Arachchi H.M."/>
            <person name="Berlin A.M."/>
            <person name="Chapman S.B."/>
            <person name="Goldberg J."/>
            <person name="Griggs A."/>
            <person name="Gujja S."/>
            <person name="Hansen M."/>
            <person name="Howarth C."/>
            <person name="Imamovic A."/>
            <person name="Larimer J."/>
            <person name="McCowan C."/>
            <person name="Montmayeur A."/>
            <person name="Murphy C."/>
            <person name="Neiman D."/>
            <person name="Pearson M."/>
            <person name="Priest M."/>
            <person name="Roberts A."/>
            <person name="Saif S."/>
            <person name="Shea T."/>
            <person name="Sisk P."/>
            <person name="Sykes S."/>
            <person name="Wortman J."/>
            <person name="Nusbaum C."/>
            <person name="Birren B."/>
        </authorList>
    </citation>
    <scope>NUCLEOTIDE SEQUENCE [LARGE SCALE GENOMIC DNA]</scope>
    <source>
        <strain evidence="9 10">SSU</strain>
    </source>
</reference>
<dbReference type="NCBIfam" id="TIGR00071">
    <property type="entry name" value="hisT_truA"/>
    <property type="match status" value="1"/>
</dbReference>
<evidence type="ECO:0000259" key="8">
    <source>
        <dbReference type="Pfam" id="PF01416"/>
    </source>
</evidence>
<dbReference type="InterPro" id="IPR020103">
    <property type="entry name" value="PsdUridine_synth_cat_dom_sf"/>
</dbReference>
<dbReference type="Pfam" id="PF01416">
    <property type="entry name" value="PseudoU_synth_1"/>
    <property type="match status" value="2"/>
</dbReference>
<dbReference type="PATRIC" id="fig|1073377.4.peg.1877"/>
<dbReference type="PIRSF" id="PIRSF001430">
    <property type="entry name" value="tRNA_psdUrid_synth"/>
    <property type="match status" value="1"/>
</dbReference>
<dbReference type="PANTHER" id="PTHR11142">
    <property type="entry name" value="PSEUDOURIDYLATE SYNTHASE"/>
    <property type="match status" value="1"/>
</dbReference>
<dbReference type="InterPro" id="IPR020095">
    <property type="entry name" value="PsdUridine_synth_TruA_C"/>
</dbReference>
<dbReference type="InterPro" id="IPR001406">
    <property type="entry name" value="PsdUridine_synth_TruA"/>
</dbReference>
<evidence type="ECO:0000256" key="1">
    <source>
        <dbReference type="ARBA" id="ARBA00009375"/>
    </source>
</evidence>
<evidence type="ECO:0000256" key="7">
    <source>
        <dbReference type="RuleBase" id="RU003792"/>
    </source>
</evidence>
<feature type="binding site" evidence="4 6">
    <location>
        <position position="129"/>
    </location>
    <ligand>
        <name>substrate</name>
    </ligand>
</feature>
<keyword evidence="3 4" id="KW-0413">Isomerase</keyword>
<dbReference type="FunFam" id="3.30.70.660:FF:000001">
    <property type="entry name" value="tRNA pseudouridine synthase A"/>
    <property type="match status" value="1"/>
</dbReference>
<organism evidence="9 10">
    <name type="scientific">Aeromonas dhakensis</name>
    <dbReference type="NCBI Taxonomy" id="196024"/>
    <lineage>
        <taxon>Bacteria</taxon>
        <taxon>Pseudomonadati</taxon>
        <taxon>Pseudomonadota</taxon>
        <taxon>Gammaproteobacteria</taxon>
        <taxon>Aeromonadales</taxon>
        <taxon>Aeromonadaceae</taxon>
        <taxon>Aeromonas</taxon>
    </lineage>
</organism>
<comment type="caution">
    <text evidence="9">The sequence shown here is derived from an EMBL/GenBank/DDBJ whole genome shotgun (WGS) entry which is preliminary data.</text>
</comment>
<dbReference type="PANTHER" id="PTHR11142:SF0">
    <property type="entry name" value="TRNA PSEUDOURIDINE SYNTHASE-LIKE 1"/>
    <property type="match status" value="1"/>
</dbReference>
<dbReference type="Gene3D" id="3.30.70.660">
    <property type="entry name" value="Pseudouridine synthase I, catalytic domain, C-terminal subdomain"/>
    <property type="match status" value="1"/>
</dbReference>
<evidence type="ECO:0000256" key="3">
    <source>
        <dbReference type="ARBA" id="ARBA00023235"/>
    </source>
</evidence>
<dbReference type="HOGENOM" id="CLU_014673_0_2_6"/>
<dbReference type="InterPro" id="IPR020094">
    <property type="entry name" value="TruA/RsuA/RluB/E/F_N"/>
</dbReference>
<feature type="active site" description="Nucleophile" evidence="4 5">
    <location>
        <position position="71"/>
    </location>
</feature>
<sequence>MGIIRPVSFTASFHQKTSLSMRIALGIEYDGSRYFGWQRQREVISVQEELEKALSRIANHPVSIQCAGRTDAGVHATGQVIHFDTDANRAEGAWTLGLNSNLPPDIAVRWVKEVDEGFHARFSATARRYRYVIYNHNYRPAILGSGVSHYHEAIDATLMHQAGQCLLGEQDFSSFRAVGCQSKTPWRNVTHLCVSRQGPYIVLDIRANAFLHHMVRNITGSLLLVGQGLKPVEWVAEVLAARDRNLAGPTAKAGGLYLVDVDYPLELGLPRVPLGPLWLPDSAPGTTSF</sequence>
<protein>
    <recommendedName>
        <fullName evidence="4">tRNA pseudouridine synthase A</fullName>
        <ecNumber evidence="4">5.4.99.12</ecNumber>
    </recommendedName>
    <alternativeName>
        <fullName evidence="4">tRNA pseudouridine(38-40) synthase</fullName>
    </alternativeName>
    <alternativeName>
        <fullName evidence="4">tRNA pseudouridylate synthase I</fullName>
    </alternativeName>
    <alternativeName>
        <fullName evidence="4">tRNA-uridine isomerase I</fullName>
    </alternativeName>
</protein>
<accession>K1KA89</accession>
<dbReference type="GO" id="GO:0003723">
    <property type="term" value="F:RNA binding"/>
    <property type="evidence" value="ECO:0007669"/>
    <property type="project" value="InterPro"/>
</dbReference>
<dbReference type="AlphaFoldDB" id="K1KA89"/>
<evidence type="ECO:0000256" key="6">
    <source>
        <dbReference type="PIRSR" id="PIRSR001430-2"/>
    </source>
</evidence>
<comment type="similarity">
    <text evidence="1 4 7">Belongs to the tRNA pseudouridine synthase TruA family.</text>
</comment>
<evidence type="ECO:0000256" key="5">
    <source>
        <dbReference type="PIRSR" id="PIRSR001430-1"/>
    </source>
</evidence>
<evidence type="ECO:0000256" key="2">
    <source>
        <dbReference type="ARBA" id="ARBA00022694"/>
    </source>
</evidence>
<dbReference type="FunFam" id="3.30.70.580:FF:000001">
    <property type="entry name" value="tRNA pseudouridine synthase A"/>
    <property type="match status" value="1"/>
</dbReference>
<dbReference type="Proteomes" id="UP000005149">
    <property type="component" value="Unassembled WGS sequence"/>
</dbReference>
<evidence type="ECO:0000313" key="10">
    <source>
        <dbReference type="Proteomes" id="UP000005149"/>
    </source>
</evidence>
<dbReference type="GO" id="GO:0031119">
    <property type="term" value="P:tRNA pseudouridine synthesis"/>
    <property type="evidence" value="ECO:0007669"/>
    <property type="project" value="UniProtKB-UniRule"/>
</dbReference>
<comment type="catalytic activity">
    <reaction evidence="4 7">
        <text>uridine(38/39/40) in tRNA = pseudouridine(38/39/40) in tRNA</text>
        <dbReference type="Rhea" id="RHEA:22376"/>
        <dbReference type="Rhea" id="RHEA-COMP:10085"/>
        <dbReference type="Rhea" id="RHEA-COMP:10087"/>
        <dbReference type="ChEBI" id="CHEBI:65314"/>
        <dbReference type="ChEBI" id="CHEBI:65315"/>
        <dbReference type="EC" id="5.4.99.12"/>
    </reaction>
</comment>
<name>K1KA89_9GAMM</name>
<evidence type="ECO:0000313" key="9">
    <source>
        <dbReference type="EMBL" id="EKB28594.1"/>
    </source>
</evidence>
<comment type="function">
    <text evidence="4">Formation of pseudouridine at positions 38, 39 and 40 in the anticodon stem and loop of transfer RNAs.</text>
</comment>
<proteinExistence type="inferred from homology"/>
<feature type="domain" description="Pseudouridine synthase I TruA alpha/beta" evidence="8">
    <location>
        <begin position="28"/>
        <end position="122"/>
    </location>
</feature>
<keyword evidence="10" id="KW-1185">Reference proteome</keyword>
<dbReference type="CDD" id="cd02570">
    <property type="entry name" value="PseudoU_synth_EcTruA"/>
    <property type="match status" value="1"/>
</dbReference>
<dbReference type="GO" id="GO:0160147">
    <property type="term" value="F:tRNA pseudouridine(38-40) synthase activity"/>
    <property type="evidence" value="ECO:0007669"/>
    <property type="project" value="UniProtKB-EC"/>
</dbReference>
<dbReference type="EC" id="5.4.99.12" evidence="4"/>
<gene>
    <name evidence="4" type="primary">truA</name>
    <name evidence="9" type="ORF">HMPREF1171_01828</name>
</gene>
<evidence type="ECO:0000256" key="4">
    <source>
        <dbReference type="HAMAP-Rule" id="MF_00171"/>
    </source>
</evidence>
<keyword evidence="2 4" id="KW-0819">tRNA processing</keyword>
<dbReference type="HAMAP" id="MF_00171">
    <property type="entry name" value="TruA"/>
    <property type="match status" value="1"/>
</dbReference>
<dbReference type="EMBL" id="AGWR01000014">
    <property type="protein sequence ID" value="EKB28594.1"/>
    <property type="molecule type" value="Genomic_DNA"/>
</dbReference>
<dbReference type="InterPro" id="IPR020097">
    <property type="entry name" value="PsdUridine_synth_TruA_a/b_dom"/>
</dbReference>
<dbReference type="SUPFAM" id="SSF55120">
    <property type="entry name" value="Pseudouridine synthase"/>
    <property type="match status" value="1"/>
</dbReference>
<dbReference type="Gene3D" id="3.30.70.580">
    <property type="entry name" value="Pseudouridine synthase I, catalytic domain, N-terminal subdomain"/>
    <property type="match status" value="1"/>
</dbReference>
<feature type="domain" description="Pseudouridine synthase I TruA alpha/beta" evidence="8">
    <location>
        <begin position="164"/>
        <end position="264"/>
    </location>
</feature>
<comment type="caution">
    <text evidence="4">Lacks conserved residue(s) required for the propagation of feature annotation.</text>
</comment>